<dbReference type="PANTHER" id="PTHR30071:SF1">
    <property type="entry name" value="CYTOCHROME B_B6 PROTEIN-RELATED"/>
    <property type="match status" value="1"/>
</dbReference>
<protein>
    <recommendedName>
        <fullName evidence="4 9">Heme exporter protein C</fullName>
    </recommendedName>
    <alternativeName>
        <fullName evidence="9">Cytochrome c-type biogenesis protein</fullName>
    </alternativeName>
</protein>
<evidence type="ECO:0000256" key="9">
    <source>
        <dbReference type="RuleBase" id="RU364092"/>
    </source>
</evidence>
<evidence type="ECO:0000256" key="6">
    <source>
        <dbReference type="ARBA" id="ARBA00022748"/>
    </source>
</evidence>
<comment type="similarity">
    <text evidence="3 9">Belongs to the CcmC/CycZ/HelC family.</text>
</comment>
<evidence type="ECO:0000256" key="1">
    <source>
        <dbReference type="ARBA" id="ARBA00002442"/>
    </source>
</evidence>
<dbReference type="OrthoDB" id="9778550at2"/>
<evidence type="ECO:0000256" key="7">
    <source>
        <dbReference type="ARBA" id="ARBA00022989"/>
    </source>
</evidence>
<keyword evidence="9" id="KW-0997">Cell inner membrane</keyword>
<keyword evidence="12" id="KW-1185">Reference proteome</keyword>
<dbReference type="GO" id="GO:0017004">
    <property type="term" value="P:cytochrome complex assembly"/>
    <property type="evidence" value="ECO:0007669"/>
    <property type="project" value="UniProtKB-KW"/>
</dbReference>
<dbReference type="GO" id="GO:0015232">
    <property type="term" value="F:heme transmembrane transporter activity"/>
    <property type="evidence" value="ECO:0007669"/>
    <property type="project" value="InterPro"/>
</dbReference>
<keyword evidence="9" id="KW-1003">Cell membrane</keyword>
<keyword evidence="7 9" id="KW-1133">Transmembrane helix</keyword>
<feature type="transmembrane region" description="Helical" evidence="9">
    <location>
        <begin position="20"/>
        <end position="39"/>
    </location>
</feature>
<feature type="domain" description="Cytochrome c assembly protein" evidence="10">
    <location>
        <begin position="28"/>
        <end position="180"/>
    </location>
</feature>
<feature type="transmembrane region" description="Helical" evidence="9">
    <location>
        <begin position="153"/>
        <end position="173"/>
    </location>
</feature>
<dbReference type="PANTHER" id="PTHR30071">
    <property type="entry name" value="HEME EXPORTER PROTEIN C"/>
    <property type="match status" value="1"/>
</dbReference>
<dbReference type="Proteomes" id="UP000298213">
    <property type="component" value="Unassembled WGS sequence"/>
</dbReference>
<dbReference type="AlphaFoldDB" id="A0A4Y8ZQ64"/>
<feature type="transmembrane region" description="Helical" evidence="9">
    <location>
        <begin position="198"/>
        <end position="219"/>
    </location>
</feature>
<organism evidence="11 12">
    <name type="scientific">Sphingomonas parva</name>
    <dbReference type="NCBI Taxonomy" id="2555898"/>
    <lineage>
        <taxon>Bacteria</taxon>
        <taxon>Pseudomonadati</taxon>
        <taxon>Pseudomonadota</taxon>
        <taxon>Alphaproteobacteria</taxon>
        <taxon>Sphingomonadales</taxon>
        <taxon>Sphingomonadaceae</taxon>
        <taxon>Sphingomonas</taxon>
    </lineage>
</organism>
<evidence type="ECO:0000256" key="3">
    <source>
        <dbReference type="ARBA" id="ARBA00005840"/>
    </source>
</evidence>
<dbReference type="EMBL" id="SPDV01000019">
    <property type="protein sequence ID" value="TFI58160.1"/>
    <property type="molecule type" value="Genomic_DNA"/>
</dbReference>
<gene>
    <name evidence="9" type="primary">ccmC</name>
    <name evidence="11" type="ORF">E2493_11295</name>
</gene>
<reference evidence="11 12" key="1">
    <citation type="submission" date="2019-03" db="EMBL/GenBank/DDBJ databases">
        <title>Genome sequence of Sphingomonas sp. 17J27-24.</title>
        <authorList>
            <person name="Kim M."/>
            <person name="Maeng S."/>
            <person name="Sathiyaraj S."/>
        </authorList>
    </citation>
    <scope>NUCLEOTIDE SEQUENCE [LARGE SCALE GENOMIC DNA]</scope>
    <source>
        <strain evidence="11 12">17J27-24</strain>
    </source>
</reference>
<dbReference type="GO" id="GO:0020037">
    <property type="term" value="F:heme binding"/>
    <property type="evidence" value="ECO:0007669"/>
    <property type="project" value="InterPro"/>
</dbReference>
<evidence type="ECO:0000256" key="4">
    <source>
        <dbReference type="ARBA" id="ARBA00016463"/>
    </source>
</evidence>
<evidence type="ECO:0000259" key="10">
    <source>
        <dbReference type="Pfam" id="PF01578"/>
    </source>
</evidence>
<dbReference type="PRINTS" id="PR01386">
    <property type="entry name" value="CCMCBIOGNSIS"/>
</dbReference>
<evidence type="ECO:0000256" key="8">
    <source>
        <dbReference type="ARBA" id="ARBA00023136"/>
    </source>
</evidence>
<feature type="transmembrane region" description="Helical" evidence="9">
    <location>
        <begin position="59"/>
        <end position="80"/>
    </location>
</feature>
<comment type="subcellular location">
    <subcellularLocation>
        <location evidence="9">Cell inner membrane</location>
    </subcellularLocation>
    <subcellularLocation>
        <location evidence="2">Membrane</location>
        <topology evidence="2">Multi-pass membrane protein</topology>
    </subcellularLocation>
</comment>
<keyword evidence="9" id="KW-0813">Transport</keyword>
<keyword evidence="5 9" id="KW-0812">Transmembrane</keyword>
<dbReference type="InterPro" id="IPR045062">
    <property type="entry name" value="Cyt_c_biogenesis_CcsA/CcmC"/>
</dbReference>
<keyword evidence="6 9" id="KW-0201">Cytochrome c-type biogenesis</keyword>
<dbReference type="InterPro" id="IPR002541">
    <property type="entry name" value="Cyt_c_assembly"/>
</dbReference>
<accession>A0A4Y8ZQ64</accession>
<feature type="transmembrane region" description="Helical" evidence="9">
    <location>
        <begin position="123"/>
        <end position="141"/>
    </location>
</feature>
<proteinExistence type="inferred from homology"/>
<dbReference type="InterPro" id="IPR003557">
    <property type="entry name" value="Cyt_c_biogenesis_CcmC"/>
</dbReference>
<evidence type="ECO:0000256" key="2">
    <source>
        <dbReference type="ARBA" id="ARBA00004141"/>
    </source>
</evidence>
<comment type="function">
    <text evidence="1 9">Required for the export of heme to the periplasm for the biogenesis of c-type cytochromes.</text>
</comment>
<comment type="caution">
    <text evidence="11">The sequence shown here is derived from an EMBL/GenBank/DDBJ whole genome shotgun (WGS) entry which is preliminary data.</text>
</comment>
<dbReference type="RefSeq" id="WP_135086797.1">
    <property type="nucleotide sequence ID" value="NZ_SPDV01000019.1"/>
</dbReference>
<name>A0A4Y8ZQ64_9SPHN</name>
<dbReference type="Pfam" id="PF01578">
    <property type="entry name" value="Cytochrom_C_asm"/>
    <property type="match status" value="1"/>
</dbReference>
<dbReference type="NCBIfam" id="TIGR01191">
    <property type="entry name" value="ccmC"/>
    <property type="match status" value="1"/>
</dbReference>
<feature type="transmembrane region" description="Helical" evidence="9">
    <location>
        <begin position="92"/>
        <end position="111"/>
    </location>
</feature>
<dbReference type="GO" id="GO:0005886">
    <property type="term" value="C:plasma membrane"/>
    <property type="evidence" value="ECO:0007669"/>
    <property type="project" value="UniProtKB-SubCell"/>
</dbReference>
<evidence type="ECO:0000313" key="11">
    <source>
        <dbReference type="EMBL" id="TFI58160.1"/>
    </source>
</evidence>
<evidence type="ECO:0000313" key="12">
    <source>
        <dbReference type="Proteomes" id="UP000298213"/>
    </source>
</evidence>
<keyword evidence="8 9" id="KW-0472">Membrane</keyword>
<sequence length="237" mass="25935">MHIFANPARFLKIARPLTPWLGWSGGLLIVAALAVGLFASPADYLQGESVRILYVHVPAAWLGMGGWTGLAIASFMQLVWRHPLAAVAARAIAVPGAAFTAICLITGALWGKPTWGTYWQWDARLTSMLILLFLYIAFIALDDAERERGGEGRITAIFGLVGAVNIPIIHYSVEYWNTLHQGQSISFLRGSSSIDASMLWPLLASALGFTLLFGAVVLMRMRAALARQKVEARLRRM</sequence>
<evidence type="ECO:0000256" key="5">
    <source>
        <dbReference type="ARBA" id="ARBA00022692"/>
    </source>
</evidence>